<dbReference type="InterPro" id="IPR006530">
    <property type="entry name" value="YD"/>
</dbReference>
<dbReference type="NCBIfam" id="TIGR01643">
    <property type="entry name" value="YD_repeat_2x"/>
    <property type="match status" value="1"/>
</dbReference>
<organism evidence="1 2">
    <name type="scientific">Candidatus Raymondbacteria bacterium RIFOXYD12_FULL_49_13</name>
    <dbReference type="NCBI Taxonomy" id="1817890"/>
    <lineage>
        <taxon>Bacteria</taxon>
        <taxon>Raymondiibacteriota</taxon>
    </lineage>
</organism>
<protein>
    <submittedName>
        <fullName evidence="1">Uncharacterized protein</fullName>
    </submittedName>
</protein>
<dbReference type="EMBL" id="MFYX01000053">
    <property type="protein sequence ID" value="OGK05621.1"/>
    <property type="molecule type" value="Genomic_DNA"/>
</dbReference>
<proteinExistence type="predicted"/>
<gene>
    <name evidence="1" type="ORF">A2519_01890</name>
</gene>
<accession>A0A1F7FGA1</accession>
<evidence type="ECO:0000313" key="2">
    <source>
        <dbReference type="Proteomes" id="UP000179243"/>
    </source>
</evidence>
<dbReference type="InterPro" id="IPR031325">
    <property type="entry name" value="RHS_repeat"/>
</dbReference>
<sequence>MSTSLTFEPQTKSFGKKVEYFLNETDGSVDSFIITAADGIQYKYGIPVYNNTQTTISGGNSYDWSANDNTRYMQKDDFIYTAWTHIKKPFAYSWLLTEIRYPNFVDPDNNGADDGDFGEWVRFRYHKTCSKFHWRNPYRRIPGMPSKYINPTLTYANQFGDKEIVYLNSVETSTHKAVFAKSPRKDGYGYYMDDVGENVNVSIKKFMNAYRTGKNLVVPNFYRYDEDEKDGVLTTKAFQGHQSQETVLKLDKIYLFAKSADGSIDGTLPNVLPEAGTPFDANYYASGSAYSNFVKEVELKYDYLLCPGTHNSNSNSNDRVGDPDDRKLTLTQLVTKGRNGLSVLPPYEFYYITPDMPYDPRFADRWGYYKKKNGFGGKTTSFCENMVNAWSMDRIVLPSGGVIAVDYESDDYYKVHDQEIILSKNSRHYYFVGEKEVSNSLEIGDGWAVEPERLTGLATVCPCDFPDITKEGKFSWTGLKVQFATQINDLYIPNGHASNFLEFDVTLKKGQAVIAQSPRDECFAKGDNPKWDEVEFTGIDFSQEDFQDLYVVEIRHYLKCDDNEPGEDYTFQMTVPRIRIFVSGQKSGENETSDNIFVVGHKGGGLRVKKIDMADGFGNHYITAYNYNTPGSYHSSGYTSSLPPSQSVLDDADAYLLGPIDGTTAGIDIMNDPLQWTSARHPAYDRGSLLPGPGVMYQYVTVTQLVGGALPDKIVTDDDTEGGEVPVAEAEIGRTIFQFLSPSNASIVGKLNELSANRTIFYGKNNGFFSEADDNTCDNTGNISYYDANSTANSTNTLGSYFGRDYASMYGAPLSIQILNSAGNTVKQVEHLYYPLESPTPMLERDKSTGSILLKCDANAGHIEELYGFNFYNFTRRDPSFAITDDLCDDETNGTFDLKESKYDIEHLARNINYIRHYSLIPQGVRTTENGVTTVNVNDGFDARTGLPIFTHVEIPNENATNPDTVYSFKMPAYWYYVGMESANMLTQEYRQDIYEHLDFYDADDGNNKIYGMPILPYSTTDVAAAMEEKLRYAKVTTWQTAGPDIDYSGYAGQAKTINDGRFYSGASYEWNAVLDVDGKATESYIDFALLFYDGRPETPVDGTGWHYLGGPVSDYSAASPIAQGAYNHVGKLLNWEDGNRIKSNAYFIHGQSLIEGIVNNANIHESGFLTFEQELIVDKFMYDPEFHNVWDKVGAVEFSTVCAHTGIASALYQGTRDGAIVSHFAKIDPAKDYVFSFWITNKGLDCDEDFVITVNAETCPDEDQTCTQTGTEIVKRVVGKDEGSVRTRWMPVEVFISGAVLAANGSFSDPENATACLHVSLASGSQYYVDDIRMGPASAQITTYTWDKQSKQVLTITDPNRNTTYYQYDAAGRLTAIKNNAQETIKAYTYHIAQGK</sequence>
<reference evidence="1 2" key="1">
    <citation type="journal article" date="2016" name="Nat. Commun.">
        <title>Thousands of microbial genomes shed light on interconnected biogeochemical processes in an aquifer system.</title>
        <authorList>
            <person name="Anantharaman K."/>
            <person name="Brown C.T."/>
            <person name="Hug L.A."/>
            <person name="Sharon I."/>
            <person name="Castelle C.J."/>
            <person name="Probst A.J."/>
            <person name="Thomas B.C."/>
            <person name="Singh A."/>
            <person name="Wilkins M.J."/>
            <person name="Karaoz U."/>
            <person name="Brodie E.L."/>
            <person name="Williams K.H."/>
            <person name="Hubbard S.S."/>
            <person name="Banfield J.F."/>
        </authorList>
    </citation>
    <scope>NUCLEOTIDE SEQUENCE [LARGE SCALE GENOMIC DNA]</scope>
</reference>
<name>A0A1F7FGA1_UNCRA</name>
<dbReference type="Proteomes" id="UP000179243">
    <property type="component" value="Unassembled WGS sequence"/>
</dbReference>
<evidence type="ECO:0000313" key="1">
    <source>
        <dbReference type="EMBL" id="OGK05621.1"/>
    </source>
</evidence>
<comment type="caution">
    <text evidence="1">The sequence shown here is derived from an EMBL/GenBank/DDBJ whole genome shotgun (WGS) entry which is preliminary data.</text>
</comment>
<dbReference type="Pfam" id="PF05593">
    <property type="entry name" value="RHS_repeat"/>
    <property type="match status" value="1"/>
</dbReference>